<dbReference type="RefSeq" id="WP_183276658.1">
    <property type="nucleotide sequence ID" value="NZ_BLZR01000001.1"/>
</dbReference>
<feature type="transmembrane region" description="Helical" evidence="1">
    <location>
        <begin position="132"/>
        <end position="150"/>
    </location>
</feature>
<feature type="transmembrane region" description="Helical" evidence="1">
    <location>
        <begin position="99"/>
        <end position="120"/>
    </location>
</feature>
<accession>A0A6V8SDI6</accession>
<gene>
    <name evidence="2" type="ORF">bsdtw1_01201</name>
</gene>
<sequence>MNKFKIKSFVSIIIIAIAFFAYGFSLLHLETREGDATIIKTGNHYFKLDFVGESGIKHPVYDISLSEKETKKNIQVNKTNEETLLDFQRNIVLIKSMKITSIFTGFIFIIITAFMIAVIYDKQLNLSKVQRNSLLVFVLFFLLLCTWLSIHKLSEIKKLESDLVVYYNSL</sequence>
<evidence type="ECO:0000313" key="3">
    <source>
        <dbReference type="Proteomes" id="UP000580568"/>
    </source>
</evidence>
<keyword evidence="1" id="KW-0472">Membrane</keyword>
<evidence type="ECO:0000313" key="2">
    <source>
        <dbReference type="EMBL" id="GFP75130.1"/>
    </source>
</evidence>
<proteinExistence type="predicted"/>
<name>A0A6V8SDI6_9CLOT</name>
<keyword evidence="3" id="KW-1185">Reference proteome</keyword>
<feature type="transmembrane region" description="Helical" evidence="1">
    <location>
        <begin position="6"/>
        <end position="27"/>
    </location>
</feature>
<evidence type="ECO:0000256" key="1">
    <source>
        <dbReference type="SAM" id="Phobius"/>
    </source>
</evidence>
<protein>
    <submittedName>
        <fullName evidence="2">Uncharacterized protein</fullName>
    </submittedName>
</protein>
<dbReference type="AlphaFoldDB" id="A0A6V8SDI6"/>
<dbReference type="Proteomes" id="UP000580568">
    <property type="component" value="Unassembled WGS sequence"/>
</dbReference>
<dbReference type="EMBL" id="BLZR01000001">
    <property type="protein sequence ID" value="GFP75130.1"/>
    <property type="molecule type" value="Genomic_DNA"/>
</dbReference>
<organism evidence="2 3">
    <name type="scientific">Clostridium fungisolvens</name>
    <dbReference type="NCBI Taxonomy" id="1604897"/>
    <lineage>
        <taxon>Bacteria</taxon>
        <taxon>Bacillati</taxon>
        <taxon>Bacillota</taxon>
        <taxon>Clostridia</taxon>
        <taxon>Eubacteriales</taxon>
        <taxon>Clostridiaceae</taxon>
        <taxon>Clostridium</taxon>
    </lineage>
</organism>
<keyword evidence="1" id="KW-0812">Transmembrane</keyword>
<reference evidence="2 3" key="1">
    <citation type="submission" date="2020-07" db="EMBL/GenBank/DDBJ databases">
        <title>A new beta-1,3-glucan-decomposing anaerobic bacterium isolated from anoxic soil subjected to biological soil disinfestation.</title>
        <authorList>
            <person name="Ueki A."/>
            <person name="Tonouchi A."/>
        </authorList>
    </citation>
    <scope>NUCLEOTIDE SEQUENCE [LARGE SCALE GENOMIC DNA]</scope>
    <source>
        <strain evidence="2 3">TW1</strain>
    </source>
</reference>
<keyword evidence="1" id="KW-1133">Transmembrane helix</keyword>
<comment type="caution">
    <text evidence="2">The sequence shown here is derived from an EMBL/GenBank/DDBJ whole genome shotgun (WGS) entry which is preliminary data.</text>
</comment>